<keyword evidence="4 6" id="KW-1133">Transmembrane helix</keyword>
<dbReference type="GO" id="GO:0012505">
    <property type="term" value="C:endomembrane system"/>
    <property type="evidence" value="ECO:0007669"/>
    <property type="project" value="UniProtKB-SubCell"/>
</dbReference>
<feature type="transmembrane region" description="Helical" evidence="6">
    <location>
        <begin position="120"/>
        <end position="144"/>
    </location>
</feature>
<evidence type="ECO:0000256" key="1">
    <source>
        <dbReference type="ARBA" id="ARBA00004127"/>
    </source>
</evidence>
<evidence type="ECO:0000313" key="8">
    <source>
        <dbReference type="EMBL" id="CAL5141652.1"/>
    </source>
</evidence>
<evidence type="ECO:0000256" key="3">
    <source>
        <dbReference type="ARBA" id="ARBA00022692"/>
    </source>
</evidence>
<feature type="transmembrane region" description="Helical" evidence="6">
    <location>
        <begin position="93"/>
        <end position="114"/>
    </location>
</feature>
<comment type="similarity">
    <text evidence="2">Belongs to the DRAM/TMEM150 family.</text>
</comment>
<reference evidence="8" key="1">
    <citation type="submission" date="2024-06" db="EMBL/GenBank/DDBJ databases">
        <authorList>
            <person name="Liu X."/>
            <person name="Lenzi L."/>
            <person name="Haldenby T S."/>
            <person name="Uol C."/>
        </authorList>
    </citation>
    <scope>NUCLEOTIDE SEQUENCE</scope>
</reference>
<evidence type="ECO:0000256" key="6">
    <source>
        <dbReference type="SAM" id="Phobius"/>
    </source>
</evidence>
<organism evidence="8 9">
    <name type="scientific">Calicophoron daubneyi</name>
    <name type="common">Rumen fluke</name>
    <name type="synonym">Paramphistomum daubneyi</name>
    <dbReference type="NCBI Taxonomy" id="300641"/>
    <lineage>
        <taxon>Eukaryota</taxon>
        <taxon>Metazoa</taxon>
        <taxon>Spiralia</taxon>
        <taxon>Lophotrochozoa</taxon>
        <taxon>Platyhelminthes</taxon>
        <taxon>Trematoda</taxon>
        <taxon>Digenea</taxon>
        <taxon>Plagiorchiida</taxon>
        <taxon>Pronocephalata</taxon>
        <taxon>Paramphistomoidea</taxon>
        <taxon>Paramphistomidae</taxon>
        <taxon>Calicophoron</taxon>
    </lineage>
</organism>
<dbReference type="PANTHER" id="PTHR21324:SF2">
    <property type="entry name" value="EG:22E5.9 PROTEIN"/>
    <property type="match status" value="1"/>
</dbReference>
<dbReference type="PANTHER" id="PTHR21324">
    <property type="entry name" value="FASTING-INDUCIBLE INTEGRAL MEMBRANE PROTEIN TM6P1-RELATED"/>
    <property type="match status" value="1"/>
</dbReference>
<feature type="transmembrane region" description="Helical" evidence="6">
    <location>
        <begin position="49"/>
        <end position="73"/>
    </location>
</feature>
<feature type="transmembrane region" description="Helical" evidence="6">
    <location>
        <begin position="199"/>
        <end position="223"/>
    </location>
</feature>
<evidence type="ECO:0000256" key="2">
    <source>
        <dbReference type="ARBA" id="ARBA00006565"/>
    </source>
</evidence>
<evidence type="ECO:0000256" key="5">
    <source>
        <dbReference type="ARBA" id="ARBA00023136"/>
    </source>
</evidence>
<evidence type="ECO:0000256" key="4">
    <source>
        <dbReference type="ARBA" id="ARBA00022989"/>
    </source>
</evidence>
<feature type="domain" description="CWH43-like N-terminal" evidence="7">
    <location>
        <begin position="8"/>
        <end position="227"/>
    </location>
</feature>
<name>A0AAV2TW72_CALDB</name>
<comment type="subcellular location">
    <subcellularLocation>
        <location evidence="1">Endomembrane system</location>
        <topology evidence="1">Multi-pass membrane protein</topology>
    </subcellularLocation>
</comment>
<evidence type="ECO:0000259" key="7">
    <source>
        <dbReference type="Pfam" id="PF10277"/>
    </source>
</evidence>
<proteinExistence type="inferred from homology"/>
<dbReference type="Pfam" id="PF10277">
    <property type="entry name" value="Frag1"/>
    <property type="match status" value="1"/>
</dbReference>
<dbReference type="AlphaFoldDB" id="A0AAV2TW72"/>
<gene>
    <name evidence="8" type="ORF">CDAUBV1_LOCUS16985</name>
</gene>
<keyword evidence="5 6" id="KW-0472">Membrane</keyword>
<dbReference type="EMBL" id="CAXLJL010000933">
    <property type="protein sequence ID" value="CAL5141652.1"/>
    <property type="molecule type" value="Genomic_DNA"/>
</dbReference>
<sequence length="249" mass="27807">MMGTCTLKHLPICLVALMVCTFIISYSMSAYSGNVSVLFPYISDTGTLVPASCVFGQLVNMCAFLGALCVYAWHLHEMYRIEHNECPRLHRTFARITLILGLLCALGFSMVGNFQETSVMIGHLIGAMMTFVSGILFCAVLSFSSRVHLGSPTWLWVLRSILTFINTTCFIFVFVFGALSGEMRLPPRKYEGTEKGYVYHALSVSCEWAQVSVLMIFFLTMVYELRDFTLDSMKVRKRPTVGSADSNTA</sequence>
<accession>A0AAV2TW72</accession>
<comment type="caution">
    <text evidence="8">The sequence shown here is derived from an EMBL/GenBank/DDBJ whole genome shotgun (WGS) entry which is preliminary data.</text>
</comment>
<feature type="transmembrane region" description="Helical" evidence="6">
    <location>
        <begin position="156"/>
        <end position="179"/>
    </location>
</feature>
<keyword evidence="3 6" id="KW-0812">Transmembrane</keyword>
<evidence type="ECO:0000313" key="9">
    <source>
        <dbReference type="Proteomes" id="UP001497525"/>
    </source>
</evidence>
<dbReference type="InterPro" id="IPR019402">
    <property type="entry name" value="CWH43_N"/>
</dbReference>
<protein>
    <recommendedName>
        <fullName evidence="7">CWH43-like N-terminal domain-containing protein</fullName>
    </recommendedName>
</protein>
<feature type="transmembrane region" description="Helical" evidence="6">
    <location>
        <begin position="12"/>
        <end position="29"/>
    </location>
</feature>
<dbReference type="InterPro" id="IPR050911">
    <property type="entry name" value="DRAM/TMEM150_Autophagy_Mod"/>
</dbReference>
<dbReference type="Proteomes" id="UP001497525">
    <property type="component" value="Unassembled WGS sequence"/>
</dbReference>